<dbReference type="EMBL" id="ADZX01000297">
    <property type="protein sequence ID" value="EFK97251.1"/>
    <property type="molecule type" value="Genomic_DNA"/>
</dbReference>
<name>D9PGR4_9ZZZZ</name>
<keyword evidence="1" id="KW-0812">Transmembrane</keyword>
<feature type="transmembrane region" description="Helical" evidence="1">
    <location>
        <begin position="20"/>
        <end position="42"/>
    </location>
</feature>
<keyword evidence="1" id="KW-1133">Transmembrane helix</keyword>
<reference evidence="2" key="2">
    <citation type="journal article" date="2011" name="Microb. Ecol.">
        <title>Taxonomic and Functional Metagenomic Profiling of the Microbial Community in the Anoxic Sediment of a Sub-saline Shallow Lake (Laguna de Carrizo, Central Spain).</title>
        <authorList>
            <person name="Ferrer M."/>
            <person name="Guazzaroni M.E."/>
            <person name="Richter M."/>
            <person name="Garcia-Salamanca A."/>
            <person name="Yarza P."/>
            <person name="Suarez-Suarez A."/>
            <person name="Solano J."/>
            <person name="Alcaide M."/>
            <person name="van Dillewijn P."/>
            <person name="Molina-Henares M.A."/>
            <person name="Lopez-Cortes N."/>
            <person name="Al-Ramahi Y."/>
            <person name="Guerrero C."/>
            <person name="Acosta A."/>
            <person name="de Eugenio L.I."/>
            <person name="Martinez V."/>
            <person name="Marques S."/>
            <person name="Rojo F."/>
            <person name="Santero E."/>
            <person name="Genilloud O."/>
            <person name="Perez-Perez J."/>
            <person name="Rossello-Mora R."/>
            <person name="Ramos J.L."/>
        </authorList>
    </citation>
    <scope>NUCLEOTIDE SEQUENCE</scope>
</reference>
<protein>
    <submittedName>
        <fullName evidence="2">Uncharacterized protein</fullName>
    </submittedName>
</protein>
<gene>
    <name evidence="2" type="ORF">LDC_0711</name>
</gene>
<evidence type="ECO:0000256" key="1">
    <source>
        <dbReference type="SAM" id="Phobius"/>
    </source>
</evidence>
<sequence length="54" mass="6083">DLISKSTVSLSDQSLLTRVILLYFVLIDGDIFGVFVFSYILCQTHSKNLVFLLS</sequence>
<feature type="non-terminal residue" evidence="2">
    <location>
        <position position="1"/>
    </location>
</feature>
<dbReference type="AlphaFoldDB" id="D9PGR4"/>
<proteinExistence type="predicted"/>
<evidence type="ECO:0000313" key="2">
    <source>
        <dbReference type="EMBL" id="EFK97251.1"/>
    </source>
</evidence>
<keyword evidence="1" id="KW-0472">Membrane</keyword>
<reference evidence="2" key="1">
    <citation type="submission" date="2010-07" db="EMBL/GenBank/DDBJ databases">
        <authorList>
            <consortium name="CONSOLIDER consortium CSD2007-00005"/>
            <person name="Guazzaroni M.-E."/>
            <person name="Richter M."/>
            <person name="Garcia-Salamanca A."/>
            <person name="Yarza P."/>
            <person name="Ferrer M."/>
        </authorList>
    </citation>
    <scope>NUCLEOTIDE SEQUENCE</scope>
</reference>
<accession>D9PGR4</accession>
<comment type="caution">
    <text evidence="2">The sequence shown here is derived from an EMBL/GenBank/DDBJ whole genome shotgun (WGS) entry which is preliminary data.</text>
</comment>
<organism evidence="2">
    <name type="scientific">sediment metagenome</name>
    <dbReference type="NCBI Taxonomy" id="749907"/>
    <lineage>
        <taxon>unclassified sequences</taxon>
        <taxon>metagenomes</taxon>
        <taxon>ecological metagenomes</taxon>
    </lineage>
</organism>